<feature type="region of interest" description="Disordered" evidence="1">
    <location>
        <begin position="437"/>
        <end position="541"/>
    </location>
</feature>
<dbReference type="Proteomes" id="UP000076837">
    <property type="component" value="Unassembled WGS sequence"/>
</dbReference>
<evidence type="ECO:0000313" key="5">
    <source>
        <dbReference type="Proteomes" id="UP000076837"/>
    </source>
</evidence>
<feature type="compositionally biased region" description="Polar residues" evidence="1">
    <location>
        <begin position="476"/>
        <end position="512"/>
    </location>
</feature>
<feature type="compositionally biased region" description="Polar residues" evidence="1">
    <location>
        <begin position="437"/>
        <end position="449"/>
    </location>
</feature>
<sequence length="631" mass="69165">MTHMLVLLASTIFFTTLATTVAAMSVTYDISYSTASALTLDVVVFRLLELFSLFVRGFFDFLQHNLLMPRWAFFMLVIAFVLRSAPPHVVGKLGDALVAPTKSFVHILRLYLDHRQEANTTIITLQKRVADLEEGAILSEKLKRNMIKREIFDSTLAFYDGMIAELQMNTTRLECRLKTSRNANIALQKDYDAALYKNTLLRSVCTAKKQRANEASHKAEMVRMNQVVVDCTTQIIELESKISSLKTRHSNEGRDRLAYHKAQREFQGLLNARDITIDLRNANINSLEIEVQSKNTTIHQLEKQVIMFNNLKKLLLCLVETGDQRQQIAVVICVAYFLSCGIDVTELGIDPLQLQTYSDWATMVINNCPSPLAPTEGLRLKGIRYTLSRSFVRDGQTFAANKLFFNQPLSSSQPHWSPPQHIDMDVASPIFGLNGLGNASGQRSTSSADFDNYTHHSTERDTRRVTSSEPVPALSESKTTSLAASQQPSTPSDVDNSTIHSTQPDIPATASTPLFVFTPSPNTDPSNPTGAPISDSNPAASVGLTDAFQAGKAPGTFGTAASTSSLEDRTSSTPSRSSASNSKSALGSGTGCVDASRVSQQKKKKSAVPLKLSDPLANLGAKLGGKSKKRH</sequence>
<feature type="region of interest" description="Disordered" evidence="1">
    <location>
        <begin position="553"/>
        <end position="631"/>
    </location>
</feature>
<feature type="signal peptide" evidence="3">
    <location>
        <begin position="1"/>
        <end position="18"/>
    </location>
</feature>
<gene>
    <name evidence="4" type="ORF">ST47_g8661</name>
</gene>
<feature type="compositionally biased region" description="Low complexity" evidence="1">
    <location>
        <begin position="571"/>
        <end position="587"/>
    </location>
</feature>
<feature type="compositionally biased region" description="Low complexity" evidence="1">
    <location>
        <begin position="518"/>
        <end position="529"/>
    </location>
</feature>
<dbReference type="EMBL" id="JYNV01000284">
    <property type="protein sequence ID" value="KZM20199.1"/>
    <property type="molecule type" value="Genomic_DNA"/>
</dbReference>
<name>A0A162YSB9_DIDRA</name>
<reference evidence="4 5" key="1">
    <citation type="journal article" date="2016" name="Sci. Rep.">
        <title>Draft genome sequencing and secretome analysis of fungal phytopathogen Ascochyta rabiei provides insight into the necrotrophic effector repertoire.</title>
        <authorList>
            <person name="Verma S."/>
            <person name="Gazara R.K."/>
            <person name="Nizam S."/>
            <person name="Parween S."/>
            <person name="Chattopadhyay D."/>
            <person name="Verma P.K."/>
        </authorList>
    </citation>
    <scope>NUCLEOTIDE SEQUENCE [LARGE SCALE GENOMIC DNA]</scope>
    <source>
        <strain evidence="4 5">ArDII</strain>
    </source>
</reference>
<feature type="chain" id="PRO_5007841306" evidence="3">
    <location>
        <begin position="19"/>
        <end position="631"/>
    </location>
</feature>
<proteinExistence type="predicted"/>
<feature type="transmembrane region" description="Helical" evidence="2">
    <location>
        <begin position="67"/>
        <end position="85"/>
    </location>
</feature>
<feature type="transmembrane region" description="Helical" evidence="2">
    <location>
        <begin position="33"/>
        <end position="55"/>
    </location>
</feature>
<keyword evidence="2" id="KW-0472">Membrane</keyword>
<keyword evidence="5" id="KW-1185">Reference proteome</keyword>
<keyword evidence="3" id="KW-0732">Signal</keyword>
<accession>A0A162YSB9</accession>
<keyword evidence="2" id="KW-0812">Transmembrane</keyword>
<evidence type="ECO:0000256" key="1">
    <source>
        <dbReference type="SAM" id="MobiDB-lite"/>
    </source>
</evidence>
<evidence type="ECO:0000256" key="3">
    <source>
        <dbReference type="SAM" id="SignalP"/>
    </source>
</evidence>
<organism evidence="4 5">
    <name type="scientific">Didymella rabiei</name>
    <name type="common">Chickpea ascochyta blight fungus</name>
    <name type="synonym">Mycosphaerella rabiei</name>
    <dbReference type="NCBI Taxonomy" id="5454"/>
    <lineage>
        <taxon>Eukaryota</taxon>
        <taxon>Fungi</taxon>
        <taxon>Dikarya</taxon>
        <taxon>Ascomycota</taxon>
        <taxon>Pezizomycotina</taxon>
        <taxon>Dothideomycetes</taxon>
        <taxon>Pleosporomycetidae</taxon>
        <taxon>Pleosporales</taxon>
        <taxon>Pleosporineae</taxon>
        <taxon>Didymellaceae</taxon>
        <taxon>Ascochyta</taxon>
    </lineage>
</organism>
<feature type="compositionally biased region" description="Basic and acidic residues" evidence="1">
    <location>
        <begin position="452"/>
        <end position="466"/>
    </location>
</feature>
<dbReference type="AlphaFoldDB" id="A0A162YSB9"/>
<evidence type="ECO:0000313" key="4">
    <source>
        <dbReference type="EMBL" id="KZM20199.1"/>
    </source>
</evidence>
<evidence type="ECO:0000256" key="2">
    <source>
        <dbReference type="SAM" id="Phobius"/>
    </source>
</evidence>
<comment type="caution">
    <text evidence="4">The sequence shown here is derived from an EMBL/GenBank/DDBJ whole genome shotgun (WGS) entry which is preliminary data.</text>
</comment>
<keyword evidence="2" id="KW-1133">Transmembrane helix</keyword>
<protein>
    <submittedName>
        <fullName evidence="4">Uncharacterized protein</fullName>
    </submittedName>
</protein>